<dbReference type="GO" id="GO:0012505">
    <property type="term" value="C:endomembrane system"/>
    <property type="evidence" value="ECO:0007669"/>
    <property type="project" value="UniProtKB-SubCell"/>
</dbReference>
<dbReference type="InterPro" id="IPR011701">
    <property type="entry name" value="MFS"/>
</dbReference>
<feature type="transmembrane region" description="Helical" evidence="7">
    <location>
        <begin position="69"/>
        <end position="88"/>
    </location>
</feature>
<feature type="transmembrane region" description="Helical" evidence="7">
    <location>
        <begin position="131"/>
        <end position="153"/>
    </location>
</feature>
<feature type="transmembrane region" description="Helical" evidence="7">
    <location>
        <begin position="199"/>
        <end position="218"/>
    </location>
</feature>
<evidence type="ECO:0000256" key="1">
    <source>
        <dbReference type="ARBA" id="ARBA00004127"/>
    </source>
</evidence>
<dbReference type="Pfam" id="PF07690">
    <property type="entry name" value="MFS_1"/>
    <property type="match status" value="1"/>
</dbReference>
<keyword evidence="6 7" id="KW-0472">Membrane</keyword>
<feature type="transmembrane region" description="Helical" evidence="7">
    <location>
        <begin position="295"/>
        <end position="318"/>
    </location>
</feature>
<feature type="transmembrane region" description="Helical" evidence="7">
    <location>
        <begin position="238"/>
        <end position="259"/>
    </location>
</feature>
<evidence type="ECO:0000256" key="7">
    <source>
        <dbReference type="SAM" id="Phobius"/>
    </source>
</evidence>
<keyword evidence="5 7" id="KW-1133">Transmembrane helix</keyword>
<dbReference type="InterPro" id="IPR036259">
    <property type="entry name" value="MFS_trans_sf"/>
</dbReference>
<dbReference type="GO" id="GO:0022857">
    <property type="term" value="F:transmembrane transporter activity"/>
    <property type="evidence" value="ECO:0007669"/>
    <property type="project" value="InterPro"/>
</dbReference>
<dbReference type="SUPFAM" id="SSF103473">
    <property type="entry name" value="MFS general substrate transporter"/>
    <property type="match status" value="1"/>
</dbReference>
<organism evidence="9 10">
    <name type="scientific">Marinitoga hydrogenitolerans (strain DSM 16785 / JCM 12826 / AT1271)</name>
    <dbReference type="NCBI Taxonomy" id="1122195"/>
    <lineage>
        <taxon>Bacteria</taxon>
        <taxon>Thermotogati</taxon>
        <taxon>Thermotogota</taxon>
        <taxon>Thermotogae</taxon>
        <taxon>Petrotogales</taxon>
        <taxon>Petrotogaceae</taxon>
        <taxon>Marinitoga</taxon>
    </lineage>
</organism>
<evidence type="ECO:0000256" key="5">
    <source>
        <dbReference type="ARBA" id="ARBA00022989"/>
    </source>
</evidence>
<feature type="transmembrane region" description="Helical" evidence="7">
    <location>
        <begin position="159"/>
        <end position="178"/>
    </location>
</feature>
<dbReference type="PANTHER" id="PTHR23514:SF3">
    <property type="entry name" value="BYPASS OF STOP CODON PROTEIN 6"/>
    <property type="match status" value="1"/>
</dbReference>
<dbReference type="OrthoDB" id="44917at2"/>
<protein>
    <submittedName>
        <fullName evidence="9">Fucose permease</fullName>
    </submittedName>
</protein>
<feature type="transmembrane region" description="Helical" evidence="7">
    <location>
        <begin position="42"/>
        <end position="62"/>
    </location>
</feature>
<dbReference type="InterPro" id="IPR051788">
    <property type="entry name" value="MFS_Transporter"/>
</dbReference>
<comment type="subcellular location">
    <subcellularLocation>
        <location evidence="1">Endomembrane system</location>
        <topology evidence="1">Multi-pass membrane protein</topology>
    </subcellularLocation>
</comment>
<comment type="caution">
    <text evidence="9">The sequence shown here is derived from an EMBL/GenBank/DDBJ whole genome shotgun (WGS) entry which is preliminary data.</text>
</comment>
<dbReference type="PANTHER" id="PTHR23514">
    <property type="entry name" value="BYPASS OF STOP CODON PROTEIN 6"/>
    <property type="match status" value="1"/>
</dbReference>
<keyword evidence="3" id="KW-0813">Transport</keyword>
<dbReference type="GO" id="GO:0016020">
    <property type="term" value="C:membrane"/>
    <property type="evidence" value="ECO:0007669"/>
    <property type="project" value="TreeGrafter"/>
</dbReference>
<feature type="transmembrane region" description="Helical" evidence="7">
    <location>
        <begin position="330"/>
        <end position="351"/>
    </location>
</feature>
<evidence type="ECO:0000256" key="3">
    <source>
        <dbReference type="ARBA" id="ARBA00022448"/>
    </source>
</evidence>
<dbReference type="Gene3D" id="1.20.1250.20">
    <property type="entry name" value="MFS general substrate transporter like domains"/>
    <property type="match status" value="2"/>
</dbReference>
<dbReference type="Proteomes" id="UP000184334">
    <property type="component" value="Unassembled WGS sequence"/>
</dbReference>
<evidence type="ECO:0000256" key="6">
    <source>
        <dbReference type="ARBA" id="ARBA00023136"/>
    </source>
</evidence>
<name>A0A1M4WNT7_MARH1</name>
<gene>
    <name evidence="9" type="ORF">SAMN02745164_01220</name>
</gene>
<evidence type="ECO:0000256" key="4">
    <source>
        <dbReference type="ARBA" id="ARBA00022692"/>
    </source>
</evidence>
<keyword evidence="4 7" id="KW-0812">Transmembrane</keyword>
<feature type="domain" description="Major facilitator superfamily (MFS) profile" evidence="8">
    <location>
        <begin position="5"/>
        <end position="382"/>
    </location>
</feature>
<evidence type="ECO:0000313" key="10">
    <source>
        <dbReference type="Proteomes" id="UP000184334"/>
    </source>
</evidence>
<proteinExistence type="inferred from homology"/>
<dbReference type="RefSeq" id="WP_072864514.1">
    <property type="nucleotide sequence ID" value="NZ_FQUI01000017.1"/>
</dbReference>
<accession>A0A1M4WNT7</accession>
<keyword evidence="10" id="KW-1185">Reference proteome</keyword>
<feature type="transmembrane region" description="Helical" evidence="7">
    <location>
        <begin position="94"/>
        <end position="119"/>
    </location>
</feature>
<dbReference type="STRING" id="1122195.SAMN02745164_01220"/>
<comment type="similarity">
    <text evidence="2">Belongs to the major facilitator superfamily.</text>
</comment>
<sequence>MKKTELIFGFSSFFAFGYSLIVTSTLIPIIEKAYNIDHSLVGLAFSIGSIAFLLSALLYGYLLEKFNAFKMILSAILIFLMGNILMFLMNSYWIMVLGIFFINFGGGALEISIPFLIGVTGNGKKGRILNLLHSAFAIGALSSPIFSSLILRYTKYWKLSFLTGILLNIIPLISLFLIKSFIESIHTNYLNKEKKSIKGIINFNLIMLVLALSFYVGYEMNFSSWISTFLYEFRNFNISTAALYPSFLWFGLFLGRTLLSKMPERYGYKRWLIITVLFSILFSVFTIYVSKDVVISAIGTILVGTAFATTYPTIQALIVEKYENNKGIALSIASGGTSIISGGITYLIGYIGKLHGLLYSFFIVITINILELIIVFLINEKK</sequence>
<evidence type="ECO:0000313" key="9">
    <source>
        <dbReference type="EMBL" id="SHE82909.1"/>
    </source>
</evidence>
<reference evidence="9" key="1">
    <citation type="submission" date="2016-11" db="EMBL/GenBank/DDBJ databases">
        <authorList>
            <person name="Varghese N."/>
            <person name="Submissions S."/>
        </authorList>
    </citation>
    <scope>NUCLEOTIDE SEQUENCE [LARGE SCALE GENOMIC DNA]</scope>
    <source>
        <strain evidence="9">DSM 16785</strain>
    </source>
</reference>
<dbReference type="EMBL" id="FQUI01000017">
    <property type="protein sequence ID" value="SHE82909.1"/>
    <property type="molecule type" value="Genomic_DNA"/>
</dbReference>
<evidence type="ECO:0000259" key="8">
    <source>
        <dbReference type="PROSITE" id="PS50850"/>
    </source>
</evidence>
<evidence type="ECO:0000256" key="2">
    <source>
        <dbReference type="ARBA" id="ARBA00008335"/>
    </source>
</evidence>
<dbReference type="InterPro" id="IPR020846">
    <property type="entry name" value="MFS_dom"/>
</dbReference>
<dbReference type="AlphaFoldDB" id="A0A1M4WNT7"/>
<feature type="transmembrane region" description="Helical" evidence="7">
    <location>
        <begin position="271"/>
        <end position="289"/>
    </location>
</feature>
<dbReference type="PROSITE" id="PS50850">
    <property type="entry name" value="MFS"/>
    <property type="match status" value="1"/>
</dbReference>
<feature type="transmembrane region" description="Helical" evidence="7">
    <location>
        <begin position="357"/>
        <end position="378"/>
    </location>
</feature>
<feature type="transmembrane region" description="Helical" evidence="7">
    <location>
        <begin position="7"/>
        <end position="30"/>
    </location>
</feature>